<comment type="caution">
    <text evidence="2">The sequence shown here is derived from an EMBL/GenBank/DDBJ whole genome shotgun (WGS) entry which is preliminary data.</text>
</comment>
<reference evidence="2" key="1">
    <citation type="journal article" date="2021" name="Proc. Natl. Acad. Sci. U.S.A.">
        <title>Global biogeography of chemosynthetic symbionts reveals both localized and globally distributed symbiont groups. .</title>
        <authorList>
            <person name="Osvatic J.T."/>
            <person name="Wilkins L.G.E."/>
            <person name="Leibrecht L."/>
            <person name="Leray M."/>
            <person name="Zauner S."/>
            <person name="Polzin J."/>
            <person name="Camacho Y."/>
            <person name="Gros O."/>
            <person name="van Gils J.A."/>
            <person name="Eisen J.A."/>
            <person name="Petersen J.M."/>
            <person name="Yuen B."/>
        </authorList>
    </citation>
    <scope>NUCLEOTIDE SEQUENCE</scope>
    <source>
        <strain evidence="2">MAGL173</strain>
    </source>
</reference>
<dbReference type="AlphaFoldDB" id="A0A9E4K3Q0"/>
<dbReference type="Gene3D" id="2.70.70.10">
    <property type="entry name" value="Glucose Permease (Domain IIA)"/>
    <property type="match status" value="1"/>
</dbReference>
<dbReference type="InterPro" id="IPR011055">
    <property type="entry name" value="Dup_hybrid_motif"/>
</dbReference>
<dbReference type="GO" id="GO:0004222">
    <property type="term" value="F:metalloendopeptidase activity"/>
    <property type="evidence" value="ECO:0007669"/>
    <property type="project" value="TreeGrafter"/>
</dbReference>
<evidence type="ECO:0000259" key="1">
    <source>
        <dbReference type="Pfam" id="PF01551"/>
    </source>
</evidence>
<organism evidence="2 3">
    <name type="scientific">Candidatus Thiodiazotropha lotti</name>
    <dbReference type="NCBI Taxonomy" id="2792787"/>
    <lineage>
        <taxon>Bacteria</taxon>
        <taxon>Pseudomonadati</taxon>
        <taxon>Pseudomonadota</taxon>
        <taxon>Gammaproteobacteria</taxon>
        <taxon>Chromatiales</taxon>
        <taxon>Sedimenticolaceae</taxon>
        <taxon>Candidatus Thiodiazotropha</taxon>
    </lineage>
</organism>
<accession>A0A9E4K3Q0</accession>
<dbReference type="InterPro" id="IPR016047">
    <property type="entry name" value="M23ase_b-sheet_dom"/>
</dbReference>
<protein>
    <submittedName>
        <fullName evidence="2">M23 family metallopeptidase</fullName>
    </submittedName>
</protein>
<dbReference type="PANTHER" id="PTHR21666">
    <property type="entry name" value="PEPTIDASE-RELATED"/>
    <property type="match status" value="1"/>
</dbReference>
<name>A0A9E4K3Q0_9GAMM</name>
<sequence>MTYSPNINGSSSIKWLLVLLLMVLRPAVAMTLEGDYVQGGMLIGQVEPGSQVSVNGESVKVSKTGEFLIGFDRDAPLQYKLVVNRDGEPRQTRQFTIKAREYQIQRIDGLPPSKVTPPKRDWERIKKDVAQVKQARRLNEDRTDFLNGFIWPSKGVISGVFGSQRILNGKPKRPHYGVDVAAPVGTLVVAPADGVVTLAHADMFYSGGTLIIDHGLQLSSSFLHLHKILVQEGQVVKQGEPIAEIGATGRVTGPHLDWRMNLRAARIDPQLLVPPMPE</sequence>
<dbReference type="PANTHER" id="PTHR21666:SF285">
    <property type="entry name" value="M23 FAMILY METALLOPEPTIDASE"/>
    <property type="match status" value="1"/>
</dbReference>
<dbReference type="CDD" id="cd12797">
    <property type="entry name" value="M23_peptidase"/>
    <property type="match status" value="1"/>
</dbReference>
<evidence type="ECO:0000313" key="3">
    <source>
        <dbReference type="Proteomes" id="UP000886687"/>
    </source>
</evidence>
<proteinExistence type="predicted"/>
<dbReference type="Proteomes" id="UP000886687">
    <property type="component" value="Unassembled WGS sequence"/>
</dbReference>
<dbReference type="Pfam" id="PF01551">
    <property type="entry name" value="Peptidase_M23"/>
    <property type="match status" value="1"/>
</dbReference>
<feature type="domain" description="M23ase beta-sheet core" evidence="1">
    <location>
        <begin position="174"/>
        <end position="269"/>
    </location>
</feature>
<dbReference type="EMBL" id="JAEPDI010000003">
    <property type="protein sequence ID" value="MCG7938662.1"/>
    <property type="molecule type" value="Genomic_DNA"/>
</dbReference>
<dbReference type="FunFam" id="2.70.70.10:FF:000019">
    <property type="entry name" value="M23 family peptidase"/>
    <property type="match status" value="1"/>
</dbReference>
<evidence type="ECO:0000313" key="2">
    <source>
        <dbReference type="EMBL" id="MCG7938662.1"/>
    </source>
</evidence>
<dbReference type="SUPFAM" id="SSF51261">
    <property type="entry name" value="Duplicated hybrid motif"/>
    <property type="match status" value="1"/>
</dbReference>
<gene>
    <name evidence="2" type="ORF">JAZ04_07365</name>
</gene>
<dbReference type="InterPro" id="IPR050570">
    <property type="entry name" value="Cell_wall_metabolism_enzyme"/>
</dbReference>